<accession>E4NRV6</accession>
<feature type="compositionally biased region" description="Polar residues" evidence="1">
    <location>
        <begin position="244"/>
        <end position="255"/>
    </location>
</feature>
<feature type="region of interest" description="Disordered" evidence="1">
    <location>
        <begin position="218"/>
        <end position="255"/>
    </location>
</feature>
<proteinExistence type="predicted"/>
<dbReference type="GeneID" id="9993129"/>
<evidence type="ECO:0000313" key="5">
    <source>
        <dbReference type="Proteomes" id="UP000011585"/>
    </source>
</evidence>
<protein>
    <submittedName>
        <fullName evidence="2">Uncharacterized protein</fullName>
    </submittedName>
</protein>
<reference evidence="3 5" key="2">
    <citation type="journal article" date="2014" name="PLoS Genet.">
        <title>Phylogenetically driven sequencing of extremely halophilic archaea reveals strategies for static and dynamic osmo-response.</title>
        <authorList>
            <person name="Becker E.A."/>
            <person name="Seitzer P.M."/>
            <person name="Tritt A."/>
            <person name="Larsen D."/>
            <person name="Krusor M."/>
            <person name="Yao A.I."/>
            <person name="Wu D."/>
            <person name="Madern D."/>
            <person name="Eisen J.A."/>
            <person name="Darling A.E."/>
            <person name="Facciotti M.T."/>
        </authorList>
    </citation>
    <scope>NUCLEOTIDE SEQUENCE [LARGE SCALE GENOMIC DNA]</scope>
    <source>
        <strain evidence="3 5">DSM 11551</strain>
    </source>
</reference>
<dbReference type="SUPFAM" id="SSF53098">
    <property type="entry name" value="Ribonuclease H-like"/>
    <property type="match status" value="1"/>
</dbReference>
<evidence type="ECO:0000256" key="1">
    <source>
        <dbReference type="SAM" id="MobiDB-lite"/>
    </source>
</evidence>
<feature type="compositionally biased region" description="Low complexity" evidence="1">
    <location>
        <begin position="218"/>
        <end position="227"/>
    </location>
</feature>
<dbReference type="InterPro" id="IPR012337">
    <property type="entry name" value="RNaseH-like_sf"/>
</dbReference>
<dbReference type="EMBL" id="AOHT01000010">
    <property type="protein sequence ID" value="ELY30400.1"/>
    <property type="molecule type" value="Genomic_DNA"/>
</dbReference>
<dbReference type="Proteomes" id="UP000006663">
    <property type="component" value="Chromosome"/>
</dbReference>
<reference evidence="2 4" key="1">
    <citation type="journal article" date="2009" name="Stand. Genomic Sci.">
        <title>Complete genome sequence of Halogeometricum borinquense type strain (PR3).</title>
        <authorList>
            <person name="Malfatti S."/>
            <person name="Tindall B.J."/>
            <person name="Schneider S."/>
            <person name="Fahnrich R."/>
            <person name="Lapidus A."/>
            <person name="Labuttii K."/>
            <person name="Copeland A."/>
            <person name="Glavina Del Rio T."/>
            <person name="Nolan M."/>
            <person name="Chen F."/>
            <person name="Lucas S."/>
            <person name="Tice H."/>
            <person name="Cheng J.F."/>
            <person name="Bruce D."/>
            <person name="Goodwin L."/>
            <person name="Pitluck S."/>
            <person name="Anderson I."/>
            <person name="Pati A."/>
            <person name="Ivanova N."/>
            <person name="Mavromatis K."/>
            <person name="Chen A."/>
            <person name="Palaniappan K."/>
            <person name="D'haeseleer P."/>
            <person name="Goker M."/>
            <person name="Bristow J."/>
            <person name="Eisen J.A."/>
            <person name="Markowitz V."/>
            <person name="Hugenholtz P."/>
            <person name="Kyrpides N.C."/>
            <person name="Klenk H.P."/>
            <person name="Chain P."/>
        </authorList>
    </citation>
    <scope>NUCLEOTIDE SEQUENCE [LARGE SCALE GENOMIC DNA]</scope>
    <source>
        <strain evidence="4">ATCC 700274 / DSM 11551 / JCM 10706 / KCTC 4070 / PR3</strain>
        <strain evidence="2">PR 3</strain>
    </source>
</reference>
<keyword evidence="4" id="KW-1185">Reference proteome</keyword>
<dbReference type="eggNOG" id="arCOG15273">
    <property type="taxonomic scope" value="Archaea"/>
</dbReference>
<dbReference type="EMBL" id="CP001690">
    <property type="protein sequence ID" value="ADQ66893.1"/>
    <property type="molecule type" value="Genomic_DNA"/>
</dbReference>
<evidence type="ECO:0000313" key="4">
    <source>
        <dbReference type="Proteomes" id="UP000006663"/>
    </source>
</evidence>
<evidence type="ECO:0000313" key="2">
    <source>
        <dbReference type="EMBL" id="ADQ66893.1"/>
    </source>
</evidence>
<gene>
    <name evidence="2" type="ordered locus">Hbor_13100</name>
    <name evidence="3" type="ORF">C499_04003</name>
</gene>
<evidence type="ECO:0000313" key="3">
    <source>
        <dbReference type="EMBL" id="ELY30400.1"/>
    </source>
</evidence>
<organism evidence="2 4">
    <name type="scientific">Halogeometricum borinquense (strain ATCC 700274 / DSM 11551 / JCM 10706 / KCTC 4070 / PR3)</name>
    <dbReference type="NCBI Taxonomy" id="469382"/>
    <lineage>
        <taxon>Archaea</taxon>
        <taxon>Methanobacteriati</taxon>
        <taxon>Methanobacteriota</taxon>
        <taxon>Stenosarchaea group</taxon>
        <taxon>Halobacteria</taxon>
        <taxon>Halobacteriales</taxon>
        <taxon>Haloferacaceae</taxon>
        <taxon>Halogeometricum</taxon>
    </lineage>
</organism>
<dbReference type="AlphaFoldDB" id="E4NRV6"/>
<dbReference type="HOGENOM" id="CLU_1168550_0_0_2"/>
<dbReference type="OrthoDB" id="323192at2157"/>
<dbReference type="Proteomes" id="UP000011585">
    <property type="component" value="Unassembled WGS sequence"/>
</dbReference>
<sequence>MGTLVIDIETASPFEEPPDNSNDTQYFELFAVSLAYADDLNDTPETEVLFRSGDWDDQYTIDLYERLLDWCDDRSVDRLLTYNGTWFDGTHLLNWACNIDDSANRDFLTRTEALFENHVDVALAAADEYEAELWDDQHILPDWKVYDLAGIDNDSVWYDDYDFPDNYLSGIDGKAVQGKHIGQVLGDKYVQNVEAGIEHTSVHRELTQLLKDYCLSTSRTSSTFTPPSEVPISMIPTAGPPPTSSDAYSSHHPNT</sequence>
<name>E4NRV6_HALBP</name>
<dbReference type="KEGG" id="hbo:Hbor_13100"/>
<dbReference type="RefSeq" id="WP_006054122.1">
    <property type="nucleotide sequence ID" value="NC_014729.1"/>
</dbReference>